<reference evidence="2" key="2">
    <citation type="submission" date="2022-03" db="EMBL/GenBank/DDBJ databases">
        <title>Draft title - Genomic analysis of global carrot germplasm unveils the trajectory of domestication and the origin of high carotenoid orange carrot.</title>
        <authorList>
            <person name="Iorizzo M."/>
            <person name="Ellison S."/>
            <person name="Senalik D."/>
            <person name="Macko-Podgorni A."/>
            <person name="Grzebelus D."/>
            <person name="Bostan H."/>
            <person name="Rolling W."/>
            <person name="Curaba J."/>
            <person name="Simon P."/>
        </authorList>
    </citation>
    <scope>NUCLEOTIDE SEQUENCE</scope>
    <source>
        <tissue evidence="2">Leaf</tissue>
    </source>
</reference>
<protein>
    <submittedName>
        <fullName evidence="2">Uncharacterized protein</fullName>
    </submittedName>
</protein>
<sequence length="97" mass="11077">MKKHSTMAKSQSVKQVLKIEENNERKKPEEAASKNGVKMRRMRSVKMKQREGEPETKEGNQELCKKRILMGGKCKPLNVSGVLHYDQNGILLPEDVL</sequence>
<feature type="compositionally biased region" description="Basic and acidic residues" evidence="1">
    <location>
        <begin position="17"/>
        <end position="32"/>
    </location>
</feature>
<reference evidence="2" key="1">
    <citation type="journal article" date="2016" name="Nat. Genet.">
        <title>A high-quality carrot genome assembly provides new insights into carotenoid accumulation and asterid genome evolution.</title>
        <authorList>
            <person name="Iorizzo M."/>
            <person name="Ellison S."/>
            <person name="Senalik D."/>
            <person name="Zeng P."/>
            <person name="Satapoomin P."/>
            <person name="Huang J."/>
            <person name="Bowman M."/>
            <person name="Iovene M."/>
            <person name="Sanseverino W."/>
            <person name="Cavagnaro P."/>
            <person name="Yildiz M."/>
            <person name="Macko-Podgorni A."/>
            <person name="Moranska E."/>
            <person name="Grzebelus E."/>
            <person name="Grzebelus D."/>
            <person name="Ashrafi H."/>
            <person name="Zheng Z."/>
            <person name="Cheng S."/>
            <person name="Spooner D."/>
            <person name="Van Deynze A."/>
            <person name="Simon P."/>
        </authorList>
    </citation>
    <scope>NUCLEOTIDE SEQUENCE</scope>
    <source>
        <tissue evidence="2">Leaf</tissue>
    </source>
</reference>
<dbReference type="EMBL" id="CP093351">
    <property type="protein sequence ID" value="WOH14309.1"/>
    <property type="molecule type" value="Genomic_DNA"/>
</dbReference>
<dbReference type="PANTHER" id="PTHR33237:SF39">
    <property type="match status" value="1"/>
</dbReference>
<evidence type="ECO:0000313" key="2">
    <source>
        <dbReference type="EMBL" id="WOH14309.1"/>
    </source>
</evidence>
<feature type="compositionally biased region" description="Basic residues" evidence="1">
    <location>
        <begin position="37"/>
        <end position="47"/>
    </location>
</feature>
<dbReference type="PANTHER" id="PTHR33237">
    <property type="entry name" value="F2P16.13 PROTEIN-RELATED"/>
    <property type="match status" value="1"/>
</dbReference>
<feature type="compositionally biased region" description="Basic and acidic residues" evidence="1">
    <location>
        <begin position="48"/>
        <end position="61"/>
    </location>
</feature>
<evidence type="ECO:0000256" key="1">
    <source>
        <dbReference type="SAM" id="MobiDB-lite"/>
    </source>
</evidence>
<feature type="region of interest" description="Disordered" evidence="1">
    <location>
        <begin position="1"/>
        <end position="61"/>
    </location>
</feature>
<name>A0AAF0XWB3_DAUCS</name>
<evidence type="ECO:0000313" key="3">
    <source>
        <dbReference type="Proteomes" id="UP000077755"/>
    </source>
</evidence>
<keyword evidence="3" id="KW-1185">Reference proteome</keyword>
<proteinExistence type="predicted"/>
<dbReference type="Proteomes" id="UP000077755">
    <property type="component" value="Chromosome 9"/>
</dbReference>
<dbReference type="AlphaFoldDB" id="A0AAF0XWB3"/>
<gene>
    <name evidence="2" type="ORF">DCAR_0933828</name>
</gene>
<accession>A0AAF0XWB3</accession>
<organism evidence="2 3">
    <name type="scientific">Daucus carota subsp. sativus</name>
    <name type="common">Carrot</name>
    <dbReference type="NCBI Taxonomy" id="79200"/>
    <lineage>
        <taxon>Eukaryota</taxon>
        <taxon>Viridiplantae</taxon>
        <taxon>Streptophyta</taxon>
        <taxon>Embryophyta</taxon>
        <taxon>Tracheophyta</taxon>
        <taxon>Spermatophyta</taxon>
        <taxon>Magnoliopsida</taxon>
        <taxon>eudicotyledons</taxon>
        <taxon>Gunneridae</taxon>
        <taxon>Pentapetalae</taxon>
        <taxon>asterids</taxon>
        <taxon>campanulids</taxon>
        <taxon>Apiales</taxon>
        <taxon>Apiaceae</taxon>
        <taxon>Apioideae</taxon>
        <taxon>Scandiceae</taxon>
        <taxon>Daucinae</taxon>
        <taxon>Daucus</taxon>
        <taxon>Daucus sect. Daucus</taxon>
    </lineage>
</organism>